<dbReference type="AlphaFoldDB" id="A0AAW9RZ76"/>
<dbReference type="SUPFAM" id="SSF51445">
    <property type="entry name" value="(Trans)glycosidases"/>
    <property type="match status" value="1"/>
</dbReference>
<sequence length="362" mass="41257">MNRFWNLRMSTGRVFRAAGYAAAIAAAIWTGGPVGTSRAADRPAVSAPQGSPVDINGALSVCRGRFLCNEDRKPVQLRGISSHGLQWYAQCIRGKSLRALANDWKADVVRLAVYIQEGGYELDPRRYRDLVNELIDEATAKGLYVIIDWHVLTPGDPYYNLELAKQFFRSIARRNKDKNNILYEVANEPNGVSWDLIRSYHEEIIPVIRRQDKDAVILLGTRAWSSMGLSEGARESEVLDEPVDAENVVYTFHFYAGSHKEQYRSALRRAASKLPMFVSEFGMQEFTGDGPNDMAETKKYLRLMKRKKIGWTYWNFSDDWRSGATFETGTCPDGQYSGTRNLKESGRWIRRQLRQDDDFQTN</sequence>
<proteinExistence type="inferred from homology"/>
<dbReference type="PROSITE" id="PS00659">
    <property type="entry name" value="GLYCOSYL_HYDROL_F5"/>
    <property type="match status" value="1"/>
</dbReference>
<dbReference type="Pfam" id="PF00150">
    <property type="entry name" value="Cellulase"/>
    <property type="match status" value="1"/>
</dbReference>
<dbReference type="Proteomes" id="UP001378188">
    <property type="component" value="Unassembled WGS sequence"/>
</dbReference>
<dbReference type="InterPro" id="IPR018087">
    <property type="entry name" value="Glyco_hydro_5_CS"/>
</dbReference>
<dbReference type="InterPro" id="IPR017853">
    <property type="entry name" value="GH"/>
</dbReference>
<evidence type="ECO:0000259" key="4">
    <source>
        <dbReference type="Pfam" id="PF00150"/>
    </source>
</evidence>
<keyword evidence="2 3" id="KW-0326">Glycosidase</keyword>
<keyword evidence="6" id="KW-1185">Reference proteome</keyword>
<comment type="similarity">
    <text evidence="3">Belongs to the glycosyl hydrolase 5 (cellulase A) family.</text>
</comment>
<evidence type="ECO:0000256" key="3">
    <source>
        <dbReference type="RuleBase" id="RU361153"/>
    </source>
</evidence>
<dbReference type="Gene3D" id="3.20.20.80">
    <property type="entry name" value="Glycosidases"/>
    <property type="match status" value="1"/>
</dbReference>
<keyword evidence="1 3" id="KW-0378">Hydrolase</keyword>
<organism evidence="5 6">
    <name type="scientific">Microbaculum marinum</name>
    <dbReference type="NCBI Taxonomy" id="1764581"/>
    <lineage>
        <taxon>Bacteria</taxon>
        <taxon>Pseudomonadati</taxon>
        <taxon>Pseudomonadota</taxon>
        <taxon>Alphaproteobacteria</taxon>
        <taxon>Hyphomicrobiales</taxon>
        <taxon>Tepidamorphaceae</taxon>
        <taxon>Microbaculum</taxon>
    </lineage>
</organism>
<comment type="caution">
    <text evidence="5">The sequence shown here is derived from an EMBL/GenBank/DDBJ whole genome shotgun (WGS) entry which is preliminary data.</text>
</comment>
<reference evidence="5 6" key="1">
    <citation type="submission" date="2024-02" db="EMBL/GenBank/DDBJ databases">
        <title>Genome analysis and characterization of Microbaculum marinisediminis sp. nov., isolated from marine sediment.</title>
        <authorList>
            <person name="Du Z.-J."/>
            <person name="Ye Y.-Q."/>
            <person name="Zhang Z.-R."/>
            <person name="Yuan S.-M."/>
            <person name="Zhang X.-Y."/>
        </authorList>
    </citation>
    <scope>NUCLEOTIDE SEQUENCE [LARGE SCALE GENOMIC DNA]</scope>
    <source>
        <strain evidence="5 6">SDUM1044001</strain>
    </source>
</reference>
<gene>
    <name evidence="5" type="ORF">V3328_24875</name>
</gene>
<dbReference type="EMBL" id="JAZHOF010000013">
    <property type="protein sequence ID" value="MEJ8574734.1"/>
    <property type="molecule type" value="Genomic_DNA"/>
</dbReference>
<dbReference type="GO" id="GO:0000272">
    <property type="term" value="P:polysaccharide catabolic process"/>
    <property type="evidence" value="ECO:0007669"/>
    <property type="project" value="InterPro"/>
</dbReference>
<evidence type="ECO:0000256" key="2">
    <source>
        <dbReference type="ARBA" id="ARBA00023295"/>
    </source>
</evidence>
<dbReference type="PANTHER" id="PTHR34142:SF1">
    <property type="entry name" value="GLYCOSIDE HYDROLASE FAMILY 5 DOMAIN-CONTAINING PROTEIN"/>
    <property type="match status" value="1"/>
</dbReference>
<dbReference type="RefSeq" id="WP_340332433.1">
    <property type="nucleotide sequence ID" value="NZ_JAZHOF010000013.1"/>
</dbReference>
<feature type="domain" description="Glycoside hydrolase family 5" evidence="4">
    <location>
        <begin position="68"/>
        <end position="318"/>
    </location>
</feature>
<evidence type="ECO:0000256" key="1">
    <source>
        <dbReference type="ARBA" id="ARBA00022801"/>
    </source>
</evidence>
<dbReference type="PANTHER" id="PTHR34142">
    <property type="entry name" value="ENDO-BETA-1,4-GLUCANASE A"/>
    <property type="match status" value="1"/>
</dbReference>
<protein>
    <submittedName>
        <fullName evidence="5">Glycoside hydrolase family 5 protein</fullName>
    </submittedName>
</protein>
<evidence type="ECO:0000313" key="6">
    <source>
        <dbReference type="Proteomes" id="UP001378188"/>
    </source>
</evidence>
<dbReference type="GO" id="GO:0004553">
    <property type="term" value="F:hydrolase activity, hydrolyzing O-glycosyl compounds"/>
    <property type="evidence" value="ECO:0007669"/>
    <property type="project" value="InterPro"/>
</dbReference>
<name>A0AAW9RZ76_9HYPH</name>
<evidence type="ECO:0000313" key="5">
    <source>
        <dbReference type="EMBL" id="MEJ8574734.1"/>
    </source>
</evidence>
<dbReference type="InterPro" id="IPR001547">
    <property type="entry name" value="Glyco_hydro_5"/>
</dbReference>
<accession>A0AAW9RZ76</accession>